<dbReference type="AlphaFoldDB" id="A0A1E5L1V2"/>
<proteinExistence type="predicted"/>
<organism evidence="1 2">
    <name type="scientific">Enterococcus rivorum</name>
    <dbReference type="NCBI Taxonomy" id="762845"/>
    <lineage>
        <taxon>Bacteria</taxon>
        <taxon>Bacillati</taxon>
        <taxon>Bacillota</taxon>
        <taxon>Bacilli</taxon>
        <taxon>Lactobacillales</taxon>
        <taxon>Enterococcaceae</taxon>
        <taxon>Enterococcus</taxon>
    </lineage>
</organism>
<sequence length="107" mass="12435">MKQQFKLIQNNFTENKEFIIDGYYRIRTLDSETFELAFLVGGPCGETIVHPQITVKINENEVIGEKLIDMYTTPAKFFSREKNSLEINQALEELIEKFLKSKQLDGD</sequence>
<gene>
    <name evidence="1" type="ORF">BCR26_00530</name>
</gene>
<protein>
    <submittedName>
        <fullName evidence="1">Uncharacterized protein</fullName>
    </submittedName>
</protein>
<evidence type="ECO:0000313" key="2">
    <source>
        <dbReference type="Proteomes" id="UP000095256"/>
    </source>
</evidence>
<dbReference type="EMBL" id="MIEK01000001">
    <property type="protein sequence ID" value="OEH84128.1"/>
    <property type="molecule type" value="Genomic_DNA"/>
</dbReference>
<accession>A0A1E5L1V2</accession>
<comment type="caution">
    <text evidence="1">The sequence shown here is derived from an EMBL/GenBank/DDBJ whole genome shotgun (WGS) entry which is preliminary data.</text>
</comment>
<reference evidence="1 2" key="1">
    <citation type="submission" date="2016-09" db="EMBL/GenBank/DDBJ databases">
        <authorList>
            <person name="Capua I."/>
            <person name="De Benedictis P."/>
            <person name="Joannis T."/>
            <person name="Lombin L.H."/>
            <person name="Cattoli G."/>
        </authorList>
    </citation>
    <scope>NUCLEOTIDE SEQUENCE [LARGE SCALE GENOMIC DNA]</scope>
    <source>
        <strain evidence="1 2">LMG 25899</strain>
    </source>
</reference>
<dbReference type="Proteomes" id="UP000095256">
    <property type="component" value="Unassembled WGS sequence"/>
</dbReference>
<name>A0A1E5L1V2_9ENTE</name>
<evidence type="ECO:0000313" key="1">
    <source>
        <dbReference type="EMBL" id="OEH84128.1"/>
    </source>
</evidence>
<keyword evidence="2" id="KW-1185">Reference proteome</keyword>